<comment type="caution">
    <text evidence="3">The sequence shown here is derived from an EMBL/GenBank/DDBJ whole genome shotgun (WGS) entry which is preliminary data.</text>
</comment>
<evidence type="ECO:0000256" key="1">
    <source>
        <dbReference type="SAM" id="Phobius"/>
    </source>
</evidence>
<dbReference type="PANTHER" id="PTHR36927">
    <property type="entry name" value="BLR4337 PROTEIN"/>
    <property type="match status" value="1"/>
</dbReference>
<dbReference type="Pfam" id="PF01757">
    <property type="entry name" value="Acyl_transf_3"/>
    <property type="match status" value="1"/>
</dbReference>
<keyword evidence="1" id="KW-0812">Transmembrane</keyword>
<keyword evidence="3" id="KW-0808">Transferase</keyword>
<feature type="transmembrane region" description="Helical" evidence="1">
    <location>
        <begin position="218"/>
        <end position="237"/>
    </location>
</feature>
<feature type="transmembrane region" description="Helical" evidence="1">
    <location>
        <begin position="162"/>
        <end position="180"/>
    </location>
</feature>
<gene>
    <name evidence="3" type="ORF">ACFO4O_07025</name>
</gene>
<dbReference type="GO" id="GO:0016746">
    <property type="term" value="F:acyltransferase activity"/>
    <property type="evidence" value="ECO:0007669"/>
    <property type="project" value="UniProtKB-KW"/>
</dbReference>
<feature type="transmembrane region" description="Helical" evidence="1">
    <location>
        <begin position="286"/>
        <end position="304"/>
    </location>
</feature>
<keyword evidence="4" id="KW-1185">Reference proteome</keyword>
<dbReference type="EMBL" id="JBHSGU010000002">
    <property type="protein sequence ID" value="MFC4699900.1"/>
    <property type="molecule type" value="Genomic_DNA"/>
</dbReference>
<sequence length="417" mass="47471">MVESHSASMPRLHCLDWLRVFAIGVLVVYHIGMVYVPDWGYHFKNPLNSDLIQSFMLLTSPWRMGLLWLISGMAFVHMCHGKSLFGLALKRSNQILLPLLIGVLFVVPFQLFAQMKQAGDMPLDFIDFAYAFYIRPQDYFVQYSSGIWPRFDVNHLWFLRSLWRYSMVILILSPFLKSAFVKKVCSLIASNIVYLVLVIAIPIAVIETFLEGEDVRESYGLTMLLIGYCFGMQAAFWQSLSRHLVSMCILSLVAILGLQIGFVLIWQNELHQANQALALIIETIYLANKILPLLAILGLSYRFLNHPNTLIRALNPYVFGLYVLHQSVIIFVAYVATTCLPTKSPVSFIQAAEYQIWINMLVTPLICAALLLAIARFNILRICFGMRWKNKADPYQSGLTNTIVFLVCLPLMIALVI</sequence>
<dbReference type="InterPro" id="IPR050623">
    <property type="entry name" value="Glucan_succinyl_AcylTrfase"/>
</dbReference>
<organism evidence="3 4">
    <name type="scientific">Glaciecola siphonariae</name>
    <dbReference type="NCBI Taxonomy" id="521012"/>
    <lineage>
        <taxon>Bacteria</taxon>
        <taxon>Pseudomonadati</taxon>
        <taxon>Pseudomonadota</taxon>
        <taxon>Gammaproteobacteria</taxon>
        <taxon>Alteromonadales</taxon>
        <taxon>Alteromonadaceae</taxon>
        <taxon>Glaciecola</taxon>
    </lineage>
</organism>
<feature type="transmembrane region" description="Helical" evidence="1">
    <location>
        <begin position="12"/>
        <end position="31"/>
    </location>
</feature>
<dbReference type="EC" id="2.3.1.-" evidence="3"/>
<feature type="transmembrane region" description="Helical" evidence="1">
    <location>
        <begin position="187"/>
        <end position="206"/>
    </location>
</feature>
<dbReference type="PANTHER" id="PTHR36927:SF3">
    <property type="entry name" value="GLUCANS BIOSYNTHESIS PROTEIN C"/>
    <property type="match status" value="1"/>
</dbReference>
<accession>A0ABV9LUE5</accession>
<evidence type="ECO:0000259" key="2">
    <source>
        <dbReference type="Pfam" id="PF01757"/>
    </source>
</evidence>
<feature type="domain" description="Acyltransferase 3" evidence="2">
    <location>
        <begin position="13"/>
        <end position="339"/>
    </location>
</feature>
<evidence type="ECO:0000313" key="3">
    <source>
        <dbReference type="EMBL" id="MFC4699900.1"/>
    </source>
</evidence>
<feature type="transmembrane region" description="Helical" evidence="1">
    <location>
        <begin position="244"/>
        <end position="266"/>
    </location>
</feature>
<protein>
    <submittedName>
        <fullName evidence="3">Acyltransferase</fullName>
        <ecNumber evidence="3">2.3.1.-</ecNumber>
    </submittedName>
</protein>
<dbReference type="Proteomes" id="UP001595897">
    <property type="component" value="Unassembled WGS sequence"/>
</dbReference>
<feature type="transmembrane region" description="Helical" evidence="1">
    <location>
        <begin position="398"/>
        <end position="416"/>
    </location>
</feature>
<keyword evidence="3" id="KW-0012">Acyltransferase</keyword>
<feature type="transmembrane region" description="Helical" evidence="1">
    <location>
        <begin position="356"/>
        <end position="377"/>
    </location>
</feature>
<proteinExistence type="predicted"/>
<evidence type="ECO:0000313" key="4">
    <source>
        <dbReference type="Proteomes" id="UP001595897"/>
    </source>
</evidence>
<feature type="transmembrane region" description="Helical" evidence="1">
    <location>
        <begin position="316"/>
        <end position="336"/>
    </location>
</feature>
<name>A0ABV9LUE5_9ALTE</name>
<dbReference type="RefSeq" id="WP_382406856.1">
    <property type="nucleotide sequence ID" value="NZ_JBHSGU010000002.1"/>
</dbReference>
<feature type="transmembrane region" description="Helical" evidence="1">
    <location>
        <begin position="95"/>
        <end position="113"/>
    </location>
</feature>
<keyword evidence="1" id="KW-0472">Membrane</keyword>
<keyword evidence="1" id="KW-1133">Transmembrane helix</keyword>
<dbReference type="InterPro" id="IPR002656">
    <property type="entry name" value="Acyl_transf_3_dom"/>
</dbReference>
<reference evidence="4" key="1">
    <citation type="journal article" date="2019" name="Int. J. Syst. Evol. Microbiol.">
        <title>The Global Catalogue of Microorganisms (GCM) 10K type strain sequencing project: providing services to taxonomists for standard genome sequencing and annotation.</title>
        <authorList>
            <consortium name="The Broad Institute Genomics Platform"/>
            <consortium name="The Broad Institute Genome Sequencing Center for Infectious Disease"/>
            <person name="Wu L."/>
            <person name="Ma J."/>
        </authorList>
    </citation>
    <scope>NUCLEOTIDE SEQUENCE [LARGE SCALE GENOMIC DNA]</scope>
    <source>
        <strain evidence="4">KACC 12507</strain>
    </source>
</reference>